<evidence type="ECO:0000256" key="2">
    <source>
        <dbReference type="SAM" id="SignalP"/>
    </source>
</evidence>
<protein>
    <recommendedName>
        <fullName evidence="5">Tricarboxylate transport protein TctC</fullName>
    </recommendedName>
</protein>
<accession>A0A2N4UHY3</accession>
<dbReference type="RefSeq" id="WP_102069410.1">
    <property type="nucleotide sequence ID" value="NZ_PDNV01000004.1"/>
</dbReference>
<dbReference type="EMBL" id="PDNV01000004">
    <property type="protein sequence ID" value="PLC54641.1"/>
    <property type="molecule type" value="Genomic_DNA"/>
</dbReference>
<feature type="signal peptide" evidence="2">
    <location>
        <begin position="1"/>
        <end position="20"/>
    </location>
</feature>
<evidence type="ECO:0000313" key="3">
    <source>
        <dbReference type="EMBL" id="PLC54641.1"/>
    </source>
</evidence>
<dbReference type="Proteomes" id="UP000234328">
    <property type="component" value="Unassembled WGS sequence"/>
</dbReference>
<keyword evidence="4" id="KW-1185">Reference proteome</keyword>
<feature type="chain" id="PRO_5014781758" description="Tricarboxylate transport protein TctC" evidence="2">
    <location>
        <begin position="21"/>
        <end position="318"/>
    </location>
</feature>
<dbReference type="InterPro" id="IPR005064">
    <property type="entry name" value="BUG"/>
</dbReference>
<dbReference type="InterPro" id="IPR042100">
    <property type="entry name" value="Bug_dom1"/>
</dbReference>
<keyword evidence="2" id="KW-0732">Signal</keyword>
<dbReference type="Pfam" id="PF03401">
    <property type="entry name" value="TctC"/>
    <property type="match status" value="1"/>
</dbReference>
<dbReference type="AlphaFoldDB" id="A0A2N4UHY3"/>
<comment type="similarity">
    <text evidence="1">Belongs to the UPF0065 (bug) family.</text>
</comment>
<proteinExistence type="inferred from homology"/>
<comment type="caution">
    <text evidence="3">The sequence shown here is derived from an EMBL/GenBank/DDBJ whole genome shotgun (WGS) entry which is preliminary data.</text>
</comment>
<dbReference type="PIRSF" id="PIRSF017082">
    <property type="entry name" value="YflP"/>
    <property type="match status" value="1"/>
</dbReference>
<sequence length="318" mass="33866">MLLRSAFTALAMVCSVGAHAAEFPDKIVRLIVPFAAGGNTDNLTRIFAEGLSVKWGQTVIVENKPGGGATIGAAHVARSAPDGYTLLLGSVGMATNQYLFKKMPYQPADLTPLAMVAQGPNVLFIHPGLPYKNVTDLIQHAKSHPGAVTFASSGVGTSPHLAAELFANRAGIEIIHVPYRGANPAANDLMGGQVNAFFSVLNLMPHVEQGRLRALAVTSEERIPEVPELPTVDEAGKTEGVVSGTWFGFFAPANVPDDVKQKIVGGLREVASQKETKEKIAALALSPVYADTAEFKKFIAAEEKRWSEVIQQQKISVD</sequence>
<dbReference type="Gene3D" id="3.40.190.10">
    <property type="entry name" value="Periplasmic binding protein-like II"/>
    <property type="match status" value="1"/>
</dbReference>
<dbReference type="SUPFAM" id="SSF53850">
    <property type="entry name" value="Periplasmic binding protein-like II"/>
    <property type="match status" value="1"/>
</dbReference>
<dbReference type="Gene3D" id="3.40.190.150">
    <property type="entry name" value="Bordetella uptake gene, domain 1"/>
    <property type="match status" value="1"/>
</dbReference>
<gene>
    <name evidence="3" type="ORF">CR155_07750</name>
</gene>
<evidence type="ECO:0008006" key="5">
    <source>
        <dbReference type="Google" id="ProtNLM"/>
    </source>
</evidence>
<dbReference type="CDD" id="cd07012">
    <property type="entry name" value="PBP2_Bug_TTT"/>
    <property type="match status" value="1"/>
</dbReference>
<evidence type="ECO:0000256" key="1">
    <source>
        <dbReference type="ARBA" id="ARBA00006987"/>
    </source>
</evidence>
<name>A0A2N4UHY3_9BURK</name>
<organism evidence="3 4">
    <name type="scientific">Pollutimonas nitritireducens</name>
    <dbReference type="NCBI Taxonomy" id="2045209"/>
    <lineage>
        <taxon>Bacteria</taxon>
        <taxon>Pseudomonadati</taxon>
        <taxon>Pseudomonadota</taxon>
        <taxon>Betaproteobacteria</taxon>
        <taxon>Burkholderiales</taxon>
        <taxon>Alcaligenaceae</taxon>
        <taxon>Pollutimonas</taxon>
    </lineage>
</organism>
<evidence type="ECO:0000313" key="4">
    <source>
        <dbReference type="Proteomes" id="UP000234328"/>
    </source>
</evidence>
<dbReference type="PANTHER" id="PTHR42928">
    <property type="entry name" value="TRICARBOXYLATE-BINDING PROTEIN"/>
    <property type="match status" value="1"/>
</dbReference>
<dbReference type="OrthoDB" id="8886951at2"/>
<reference evidence="3 4" key="1">
    <citation type="submission" date="2017-10" db="EMBL/GenBank/DDBJ databases">
        <title>Two draft genome sequences of Pusillimonas sp. strains isolated from a nitrate- and radionuclide-contaminated groundwater in Russia.</title>
        <authorList>
            <person name="Grouzdev D.S."/>
            <person name="Tourova T.P."/>
            <person name="Goeva M.A."/>
            <person name="Babich T.L."/>
            <person name="Sokolova D.S."/>
            <person name="Abdullin R."/>
            <person name="Poltaraus A.B."/>
            <person name="Toshchakov S.V."/>
            <person name="Nazina T.N."/>
        </authorList>
    </citation>
    <scope>NUCLEOTIDE SEQUENCE [LARGE SCALE GENOMIC DNA]</scope>
    <source>
        <strain evidence="3 4">JR1/69-2-13</strain>
    </source>
</reference>
<dbReference type="PANTHER" id="PTHR42928:SF5">
    <property type="entry name" value="BLR1237 PROTEIN"/>
    <property type="match status" value="1"/>
</dbReference>